<organism evidence="2 3">
    <name type="scientific">Steinernema glaseri</name>
    <dbReference type="NCBI Taxonomy" id="37863"/>
    <lineage>
        <taxon>Eukaryota</taxon>
        <taxon>Metazoa</taxon>
        <taxon>Ecdysozoa</taxon>
        <taxon>Nematoda</taxon>
        <taxon>Chromadorea</taxon>
        <taxon>Rhabditida</taxon>
        <taxon>Tylenchina</taxon>
        <taxon>Panagrolaimomorpha</taxon>
        <taxon>Strongyloidoidea</taxon>
        <taxon>Steinernematidae</taxon>
        <taxon>Steinernema</taxon>
    </lineage>
</organism>
<dbReference type="WBParaSite" id="L893_g3098.t1">
    <property type="protein sequence ID" value="L893_g3098.t1"/>
    <property type="gene ID" value="L893_g3098"/>
</dbReference>
<feature type="transmembrane region" description="Helical" evidence="1">
    <location>
        <begin position="31"/>
        <end position="54"/>
    </location>
</feature>
<dbReference type="AlphaFoldDB" id="A0A1I7ZXT7"/>
<dbReference type="Proteomes" id="UP000095287">
    <property type="component" value="Unplaced"/>
</dbReference>
<evidence type="ECO:0000313" key="3">
    <source>
        <dbReference type="WBParaSite" id="L893_g3098.t1"/>
    </source>
</evidence>
<accession>A0A1I7ZXT7</accession>
<reference evidence="3" key="1">
    <citation type="submission" date="2016-11" db="UniProtKB">
        <authorList>
            <consortium name="WormBaseParasite"/>
        </authorList>
    </citation>
    <scope>IDENTIFICATION</scope>
</reference>
<sequence length="64" mass="7102">MMNNTTDGGYRKSDVHVLKLMDIPRSDPEDAVSIAVIAVSVIIVILCWLGLYFYCDGGCCRTMM</sequence>
<keyword evidence="2" id="KW-1185">Reference proteome</keyword>
<protein>
    <submittedName>
        <fullName evidence="3">TMhelix containing protein</fullName>
    </submittedName>
</protein>
<keyword evidence="1" id="KW-0472">Membrane</keyword>
<keyword evidence="1" id="KW-0812">Transmembrane</keyword>
<evidence type="ECO:0000313" key="2">
    <source>
        <dbReference type="Proteomes" id="UP000095287"/>
    </source>
</evidence>
<keyword evidence="1" id="KW-1133">Transmembrane helix</keyword>
<name>A0A1I7ZXT7_9BILA</name>
<proteinExistence type="predicted"/>
<evidence type="ECO:0000256" key="1">
    <source>
        <dbReference type="SAM" id="Phobius"/>
    </source>
</evidence>